<evidence type="ECO:0000313" key="2">
    <source>
        <dbReference type="EMBL" id="KRZ14517.1"/>
    </source>
</evidence>
<sequence length="213" mass="23525">MNKTLSLSKVGIDPTARDAEKEWKFWPLQFQDFVQLTVDPAIDLLKILLLFLTVSTFENVKHCKSYDEVIAKLNEFYVKLKKRHFCKAMALNSAKEIAKLYTKSDPTISSMSAADPGIEMTTTSAAIKQECYFCEKQRHPLVNCPAKNTTCNNCAKVGHFAKVCRSASIRTASVSVTSLISSSFSPMATELKNAVVESKINGTNITALIDTGS</sequence>
<feature type="domain" description="CCHC-type" evidence="1">
    <location>
        <begin position="150"/>
        <end position="166"/>
    </location>
</feature>
<reference evidence="2 3" key="1">
    <citation type="submission" date="2015-01" db="EMBL/GenBank/DDBJ databases">
        <title>Evolution of Trichinella species and genotypes.</title>
        <authorList>
            <person name="Korhonen P.K."/>
            <person name="Edoardo P."/>
            <person name="Giuseppe L.R."/>
            <person name="Gasser R.B."/>
        </authorList>
    </citation>
    <scope>NUCLEOTIDE SEQUENCE [LARGE SCALE GENOMIC DNA]</scope>
    <source>
        <strain evidence="2">ISS1029</strain>
    </source>
</reference>
<keyword evidence="3" id="KW-1185">Reference proteome</keyword>
<dbReference type="SMART" id="SM00343">
    <property type="entry name" value="ZnF_C2HC"/>
    <property type="match status" value="2"/>
</dbReference>
<dbReference type="AlphaFoldDB" id="A0A0V1HY22"/>
<organism evidence="2 3">
    <name type="scientific">Trichinella zimbabwensis</name>
    <dbReference type="NCBI Taxonomy" id="268475"/>
    <lineage>
        <taxon>Eukaryota</taxon>
        <taxon>Metazoa</taxon>
        <taxon>Ecdysozoa</taxon>
        <taxon>Nematoda</taxon>
        <taxon>Enoplea</taxon>
        <taxon>Dorylaimia</taxon>
        <taxon>Trichinellida</taxon>
        <taxon>Trichinellidae</taxon>
        <taxon>Trichinella</taxon>
    </lineage>
</organism>
<gene>
    <name evidence="2" type="ORF">T11_4705</name>
</gene>
<dbReference type="InterPro" id="IPR036875">
    <property type="entry name" value="Znf_CCHC_sf"/>
</dbReference>
<dbReference type="GO" id="GO:0019899">
    <property type="term" value="F:enzyme binding"/>
    <property type="evidence" value="ECO:0007669"/>
    <property type="project" value="UniProtKB-ARBA"/>
</dbReference>
<protein>
    <recommendedName>
        <fullName evidence="1">CCHC-type domain-containing protein</fullName>
    </recommendedName>
</protein>
<name>A0A0V1HY22_9BILA</name>
<dbReference type="EMBL" id="JYDP01000024">
    <property type="protein sequence ID" value="KRZ14517.1"/>
    <property type="molecule type" value="Genomic_DNA"/>
</dbReference>
<dbReference type="GO" id="GO:0003676">
    <property type="term" value="F:nucleic acid binding"/>
    <property type="evidence" value="ECO:0007669"/>
    <property type="project" value="InterPro"/>
</dbReference>
<dbReference type="OrthoDB" id="5920390at2759"/>
<feature type="domain" description="CCHC-type" evidence="1">
    <location>
        <begin position="130"/>
        <end position="146"/>
    </location>
</feature>
<evidence type="ECO:0000313" key="3">
    <source>
        <dbReference type="Proteomes" id="UP000055024"/>
    </source>
</evidence>
<dbReference type="InterPro" id="IPR001878">
    <property type="entry name" value="Znf_CCHC"/>
</dbReference>
<dbReference type="SUPFAM" id="SSF57756">
    <property type="entry name" value="Retrovirus zinc finger-like domains"/>
    <property type="match status" value="1"/>
</dbReference>
<dbReference type="Proteomes" id="UP000055024">
    <property type="component" value="Unassembled WGS sequence"/>
</dbReference>
<comment type="caution">
    <text evidence="2">The sequence shown here is derived from an EMBL/GenBank/DDBJ whole genome shotgun (WGS) entry which is preliminary data.</text>
</comment>
<dbReference type="Gene3D" id="4.10.60.10">
    <property type="entry name" value="Zinc finger, CCHC-type"/>
    <property type="match status" value="1"/>
</dbReference>
<dbReference type="GO" id="GO:0008270">
    <property type="term" value="F:zinc ion binding"/>
    <property type="evidence" value="ECO:0007669"/>
    <property type="project" value="InterPro"/>
</dbReference>
<proteinExistence type="predicted"/>
<evidence type="ECO:0000259" key="1">
    <source>
        <dbReference type="SMART" id="SM00343"/>
    </source>
</evidence>
<accession>A0A0V1HY22</accession>